<keyword evidence="2" id="KW-0378">Hydrolase</keyword>
<dbReference type="RefSeq" id="WP_137697442.1">
    <property type="nucleotide sequence ID" value="NZ_CP061336.1"/>
</dbReference>
<dbReference type="InterPro" id="IPR017867">
    <property type="entry name" value="Tyr_phospatase_low_mol_wt"/>
</dbReference>
<evidence type="ECO:0000256" key="4">
    <source>
        <dbReference type="PIRSR" id="PIRSR617867-1"/>
    </source>
</evidence>
<dbReference type="SMART" id="SM00226">
    <property type="entry name" value="LMWPc"/>
    <property type="match status" value="1"/>
</dbReference>
<feature type="domain" description="Phosphotyrosine protein phosphatase I" evidence="5">
    <location>
        <begin position="8"/>
        <end position="161"/>
    </location>
</feature>
<keyword evidence="3" id="KW-0904">Protein phosphatase</keyword>
<dbReference type="EMBL" id="CP061336">
    <property type="protein sequence ID" value="QNU66676.1"/>
    <property type="molecule type" value="Genomic_DNA"/>
</dbReference>
<sequence length="163" mass="18434">MNNDKKDINVIFVCTGNTCRSCMAEGIFRAVASEEEGKVNFKAISRGIYAFDGDSASEHSINALKNLWDIDISLHKAKMLSPQDVLQGDLLLTMTRAHRDIIKTKFPDMSSKIFTLKEYVYPNIEKDSYSIDISDPYGLQYSIYENCAKEIYECVKAVIKKLA</sequence>
<dbReference type="InterPro" id="IPR050438">
    <property type="entry name" value="LMW_PTPase"/>
</dbReference>
<name>A0A4U7JK96_9FIRM</name>
<dbReference type="InterPro" id="IPR036196">
    <property type="entry name" value="Ptyr_pPase_sf"/>
</dbReference>
<dbReference type="KEGG" id="rher:EHE19_017805"/>
<organism evidence="6 7">
    <name type="scientific">Ruminiclostridium herbifermentans</name>
    <dbReference type="NCBI Taxonomy" id="2488810"/>
    <lineage>
        <taxon>Bacteria</taxon>
        <taxon>Bacillati</taxon>
        <taxon>Bacillota</taxon>
        <taxon>Clostridia</taxon>
        <taxon>Eubacteriales</taxon>
        <taxon>Oscillospiraceae</taxon>
        <taxon>Ruminiclostridium</taxon>
    </lineage>
</organism>
<accession>A0A4U7JK96</accession>
<evidence type="ECO:0000256" key="2">
    <source>
        <dbReference type="ARBA" id="ARBA00022801"/>
    </source>
</evidence>
<evidence type="ECO:0000256" key="1">
    <source>
        <dbReference type="ARBA" id="ARBA00011063"/>
    </source>
</evidence>
<evidence type="ECO:0000259" key="5">
    <source>
        <dbReference type="SMART" id="SM00226"/>
    </source>
</evidence>
<dbReference type="Proteomes" id="UP000306409">
    <property type="component" value="Chromosome"/>
</dbReference>
<keyword evidence="7" id="KW-1185">Reference proteome</keyword>
<proteinExistence type="inferred from homology"/>
<feature type="active site" description="Proton donor" evidence="4">
    <location>
        <position position="135"/>
    </location>
</feature>
<feature type="active site" description="Nucleophile" evidence="4">
    <location>
        <position position="14"/>
    </location>
</feature>
<dbReference type="InterPro" id="IPR023485">
    <property type="entry name" value="Ptyr_pPase"/>
</dbReference>
<comment type="similarity">
    <text evidence="1">Belongs to the low molecular weight phosphotyrosine protein phosphatase family.</text>
</comment>
<dbReference type="PANTHER" id="PTHR11717:SF31">
    <property type="entry name" value="LOW MOLECULAR WEIGHT PROTEIN-TYROSINE-PHOSPHATASE ETP-RELATED"/>
    <property type="match status" value="1"/>
</dbReference>
<protein>
    <submittedName>
        <fullName evidence="6">Low molecular weight protein arginine phosphatase</fullName>
    </submittedName>
</protein>
<dbReference type="GO" id="GO:0004725">
    <property type="term" value="F:protein tyrosine phosphatase activity"/>
    <property type="evidence" value="ECO:0007669"/>
    <property type="project" value="InterPro"/>
</dbReference>
<feature type="active site" evidence="4">
    <location>
        <position position="20"/>
    </location>
</feature>
<dbReference type="PANTHER" id="PTHR11717">
    <property type="entry name" value="LOW MOLECULAR WEIGHT PROTEIN TYROSINE PHOSPHATASE"/>
    <property type="match status" value="1"/>
</dbReference>
<dbReference type="CDD" id="cd16344">
    <property type="entry name" value="LMWPAP"/>
    <property type="match status" value="1"/>
</dbReference>
<reference evidence="6 7" key="1">
    <citation type="submission" date="2020-09" db="EMBL/GenBank/DDBJ databases">
        <title>Characterization and genome sequencing of Ruminiclostridium sp. nov. MA18.</title>
        <authorList>
            <person name="Rettenmaier R."/>
            <person name="Kowollik M.-L."/>
            <person name="Liebl W."/>
            <person name="Zverlov V."/>
        </authorList>
    </citation>
    <scope>NUCLEOTIDE SEQUENCE [LARGE SCALE GENOMIC DNA]</scope>
    <source>
        <strain evidence="6 7">MA18</strain>
    </source>
</reference>
<gene>
    <name evidence="6" type="ORF">EHE19_017805</name>
</gene>
<evidence type="ECO:0000256" key="3">
    <source>
        <dbReference type="ARBA" id="ARBA00022912"/>
    </source>
</evidence>
<dbReference type="Gene3D" id="3.40.50.2300">
    <property type="match status" value="1"/>
</dbReference>
<evidence type="ECO:0000313" key="6">
    <source>
        <dbReference type="EMBL" id="QNU66676.1"/>
    </source>
</evidence>
<dbReference type="Pfam" id="PF01451">
    <property type="entry name" value="LMWPc"/>
    <property type="match status" value="1"/>
</dbReference>
<dbReference type="AlphaFoldDB" id="A0A4U7JK96"/>
<dbReference type="SUPFAM" id="SSF52788">
    <property type="entry name" value="Phosphotyrosine protein phosphatases I"/>
    <property type="match status" value="1"/>
</dbReference>
<dbReference type="OrthoDB" id="9784339at2"/>
<dbReference type="PRINTS" id="PR00719">
    <property type="entry name" value="LMWPTPASE"/>
</dbReference>
<evidence type="ECO:0000313" key="7">
    <source>
        <dbReference type="Proteomes" id="UP000306409"/>
    </source>
</evidence>